<evidence type="ECO:0000313" key="2">
    <source>
        <dbReference type="EMBL" id="RNL62697.1"/>
    </source>
</evidence>
<dbReference type="RefSeq" id="WP_123227992.1">
    <property type="nucleotide sequence ID" value="NZ_RJSE01000007.1"/>
</dbReference>
<dbReference type="EMBL" id="RJSE01000007">
    <property type="protein sequence ID" value="RNL62697.1"/>
    <property type="molecule type" value="Genomic_DNA"/>
</dbReference>
<comment type="caution">
    <text evidence="2">The sequence shown here is derived from an EMBL/GenBank/DDBJ whole genome shotgun (WGS) entry which is preliminary data.</text>
</comment>
<keyword evidence="3" id="KW-1185">Reference proteome</keyword>
<evidence type="ECO:0000313" key="3">
    <source>
        <dbReference type="Proteomes" id="UP000267128"/>
    </source>
</evidence>
<dbReference type="SUPFAM" id="SSF56317">
    <property type="entry name" value="Carbon-nitrogen hydrolase"/>
    <property type="match status" value="1"/>
</dbReference>
<gene>
    <name evidence="2" type="ORF">EFK50_13170</name>
</gene>
<organism evidence="2 3">
    <name type="scientific">Nocardioides marmoriginsengisoli</name>
    <dbReference type="NCBI Taxonomy" id="661483"/>
    <lineage>
        <taxon>Bacteria</taxon>
        <taxon>Bacillati</taxon>
        <taxon>Actinomycetota</taxon>
        <taxon>Actinomycetes</taxon>
        <taxon>Propionibacteriales</taxon>
        <taxon>Nocardioidaceae</taxon>
        <taxon>Nocardioides</taxon>
    </lineage>
</organism>
<dbReference type="OrthoDB" id="3443594at2"/>
<name>A0A3N0CGY3_9ACTN</name>
<dbReference type="Gene3D" id="3.60.110.10">
    <property type="entry name" value="Carbon-nitrogen hydrolase"/>
    <property type="match status" value="1"/>
</dbReference>
<evidence type="ECO:0000256" key="1">
    <source>
        <dbReference type="SAM" id="MobiDB-lite"/>
    </source>
</evidence>
<feature type="region of interest" description="Disordered" evidence="1">
    <location>
        <begin position="444"/>
        <end position="469"/>
    </location>
</feature>
<protein>
    <submittedName>
        <fullName evidence="2">Uncharacterized protein</fullName>
    </submittedName>
</protein>
<sequence length="469" mass="49644">MEPGDAFAEAYDRLSAESPVSGELQKWSSDPGRDAAFADARDQIKNTGMVDAATIAAAAPVQLLGILSALDKALQRGTPMSFATDPLSMTLRGQFLRTGRFNSTTEGAVLPRYVEAGRPRATSAALDEVFHTIRVSTSTWRRCTQINLHATTLQRFDITVAAGGLVPVAQIPFAAPGEIKLAHETTAAGVDIYTCTPDPTLERRVKKAMEAFRDSGAQIALVPEATLDDAILASWQATCAPGGPDWVLVGTGNVTGTHPGVSAPTPGVVTASGVTLGPNRAVLLDGRSGTVIAVQDKRHGFTILPDYRASYGLGTAPEVILDEGMIQGKKLTVIESRAGRVAILVCEDLDHLTQDGAMLRELGVSLVLAPIVAPPIIAYRWQHQASNSLAKDIGSTVITINSLALGRDEEQEDPKTGDKVKVPATTLMVVTPIANEYTTDLDAVSNPLRRSQGPVTDALSVRTSNLRTP</sequence>
<dbReference type="Proteomes" id="UP000267128">
    <property type="component" value="Unassembled WGS sequence"/>
</dbReference>
<proteinExistence type="predicted"/>
<dbReference type="InterPro" id="IPR036526">
    <property type="entry name" value="C-N_Hydrolase_sf"/>
</dbReference>
<accession>A0A3N0CGY3</accession>
<dbReference type="AlphaFoldDB" id="A0A3N0CGY3"/>
<reference evidence="2 3" key="1">
    <citation type="submission" date="2018-11" db="EMBL/GenBank/DDBJ databases">
        <authorList>
            <person name="Li F."/>
        </authorList>
    </citation>
    <scope>NUCLEOTIDE SEQUENCE [LARGE SCALE GENOMIC DNA]</scope>
    <source>
        <strain evidence="2 3">Gsoil 097</strain>
    </source>
</reference>